<feature type="domain" description="Transposase IS4-like" evidence="1">
    <location>
        <begin position="2"/>
        <end position="126"/>
    </location>
</feature>
<dbReference type="PANTHER" id="PTHR30007">
    <property type="entry name" value="PHP DOMAIN PROTEIN"/>
    <property type="match status" value="1"/>
</dbReference>
<reference evidence="2 3" key="1">
    <citation type="submission" date="2016-09" db="EMBL/GenBank/DDBJ databases">
        <title>Complete genome sequencing of Streptomyces lydicus 103 and metabolic pathways analysis of antibiotic biosynthesis.</title>
        <authorList>
            <person name="Jia N."/>
            <person name="Ding M.-Z."/>
            <person name="Gao F."/>
            <person name="Yuan Y.-J."/>
        </authorList>
    </citation>
    <scope>NUCLEOTIDE SEQUENCE [LARGE SCALE GENOMIC DNA]</scope>
    <source>
        <strain evidence="2 3">103</strain>
    </source>
</reference>
<dbReference type="NCBIfam" id="NF033580">
    <property type="entry name" value="transpos_IS5_3"/>
    <property type="match status" value="1"/>
</dbReference>
<dbReference type="Proteomes" id="UP000094094">
    <property type="component" value="Chromosome"/>
</dbReference>
<name>A0A1D7VVF8_9ACTN</name>
<dbReference type="GO" id="GO:0006313">
    <property type="term" value="P:DNA transposition"/>
    <property type="evidence" value="ECO:0007669"/>
    <property type="project" value="InterPro"/>
</dbReference>
<evidence type="ECO:0000259" key="1">
    <source>
        <dbReference type="Pfam" id="PF01609"/>
    </source>
</evidence>
<evidence type="ECO:0000313" key="2">
    <source>
        <dbReference type="EMBL" id="AOP50733.1"/>
    </source>
</evidence>
<dbReference type="GO" id="GO:0004803">
    <property type="term" value="F:transposase activity"/>
    <property type="evidence" value="ECO:0007669"/>
    <property type="project" value="InterPro"/>
</dbReference>
<dbReference type="AlphaFoldDB" id="A0A1D7VVF8"/>
<dbReference type="Pfam" id="PF01609">
    <property type="entry name" value="DDE_Tnp_1"/>
    <property type="match status" value="1"/>
</dbReference>
<proteinExistence type="predicted"/>
<gene>
    <name evidence="2" type="ORF">SL103_34830</name>
</gene>
<dbReference type="KEGG" id="slc:SL103_34830"/>
<accession>A0A1D7VVF8</accession>
<dbReference type="GO" id="GO:0003677">
    <property type="term" value="F:DNA binding"/>
    <property type="evidence" value="ECO:0007669"/>
    <property type="project" value="InterPro"/>
</dbReference>
<dbReference type="InterPro" id="IPR002559">
    <property type="entry name" value="Transposase_11"/>
</dbReference>
<keyword evidence="3" id="KW-1185">Reference proteome</keyword>
<protein>
    <submittedName>
        <fullName evidence="2">Transposase</fullName>
    </submittedName>
</protein>
<evidence type="ECO:0000313" key="3">
    <source>
        <dbReference type="Proteomes" id="UP000094094"/>
    </source>
</evidence>
<dbReference type="EMBL" id="CP017157">
    <property type="protein sequence ID" value="AOP50733.1"/>
    <property type="molecule type" value="Genomic_DNA"/>
</dbReference>
<organism evidence="2 3">
    <name type="scientific">Streptomyces lydicus</name>
    <dbReference type="NCBI Taxonomy" id="47763"/>
    <lineage>
        <taxon>Bacteria</taxon>
        <taxon>Bacillati</taxon>
        <taxon>Actinomycetota</taxon>
        <taxon>Actinomycetes</taxon>
        <taxon>Kitasatosporales</taxon>
        <taxon>Streptomycetaceae</taxon>
        <taxon>Streptomyces</taxon>
    </lineage>
</organism>
<sequence length="134" mass="15458">MICDATGIPLAVTLTGGNRNDVTQLMPLLEAIPSIRGKRGRPRKRPKEVYADRGYDHDCYRRQVWAKGIKPVIARRGTEHGSGLGTKRWVVEQTIALLHWFGRLRIRWEARDDIHEAFLKLACSLICWRRLRPC</sequence>
<dbReference type="PANTHER" id="PTHR30007:SF1">
    <property type="entry name" value="BLR1914 PROTEIN"/>
    <property type="match status" value="1"/>
</dbReference>